<evidence type="ECO:0000313" key="2">
    <source>
        <dbReference type="Proteomes" id="UP000619079"/>
    </source>
</evidence>
<name>A0A8J7LVH3_9RHOB</name>
<gene>
    <name evidence="1" type="ORF">JF290_06140</name>
</gene>
<dbReference type="Pfam" id="PF10649">
    <property type="entry name" value="DUF2478"/>
    <property type="match status" value="1"/>
</dbReference>
<reference evidence="1" key="1">
    <citation type="submission" date="2020-12" db="EMBL/GenBank/DDBJ databases">
        <title>Sedimentitalea sp. nov., isolated from sand in Incheon.</title>
        <authorList>
            <person name="Kim W."/>
        </authorList>
    </citation>
    <scope>NUCLEOTIDE SEQUENCE</scope>
    <source>
        <strain evidence="1">CAU 1593</strain>
    </source>
</reference>
<proteinExistence type="predicted"/>
<dbReference type="AlphaFoldDB" id="A0A8J7LVH3"/>
<dbReference type="RefSeq" id="WP_199024021.1">
    <property type="nucleotide sequence ID" value="NZ_JAELVR010000003.1"/>
</dbReference>
<accession>A0A8J7LVH3</accession>
<dbReference type="EMBL" id="JAELVR010000003">
    <property type="protein sequence ID" value="MBJ6371100.1"/>
    <property type="molecule type" value="Genomic_DNA"/>
</dbReference>
<evidence type="ECO:0000313" key="1">
    <source>
        <dbReference type="EMBL" id="MBJ6371100.1"/>
    </source>
</evidence>
<comment type="caution">
    <text evidence="1">The sequence shown here is derived from an EMBL/GenBank/DDBJ whole genome shotgun (WGS) entry which is preliminary data.</text>
</comment>
<sequence length="178" mass="18683">MTLGYIDTPERGETDRILTRVATQLAARGARLAGVVQSNTQCGDSALCDMDVQVLPDGPLIRISQSLGAGSRGCRLDPMALEQAVGLVAESLAGKGEAKPELLIVNKFGKHEAEGRGFRPLIGEAMMAGIPVLTSVNRGNTAAFLEFVGEFATHLPNDVAALVDWALAQGRLADRAAS</sequence>
<dbReference type="InterPro" id="IPR018912">
    <property type="entry name" value="DUF2478"/>
</dbReference>
<protein>
    <submittedName>
        <fullName evidence="1">DUF2478 domain-containing protein</fullName>
    </submittedName>
</protein>
<organism evidence="1 2">
    <name type="scientific">Sedimentitalea arenosa</name>
    <dbReference type="NCBI Taxonomy" id="2798803"/>
    <lineage>
        <taxon>Bacteria</taxon>
        <taxon>Pseudomonadati</taxon>
        <taxon>Pseudomonadota</taxon>
        <taxon>Alphaproteobacteria</taxon>
        <taxon>Rhodobacterales</taxon>
        <taxon>Paracoccaceae</taxon>
        <taxon>Sedimentitalea</taxon>
    </lineage>
</organism>
<dbReference type="Proteomes" id="UP000619079">
    <property type="component" value="Unassembled WGS sequence"/>
</dbReference>
<keyword evidence="2" id="KW-1185">Reference proteome</keyword>